<name>A0A316W4D6_9BASI</name>
<feature type="region of interest" description="Disordered" evidence="2">
    <location>
        <begin position="2800"/>
        <end position="2959"/>
    </location>
</feature>
<feature type="compositionally biased region" description="Low complexity" evidence="2">
    <location>
        <begin position="3410"/>
        <end position="3423"/>
    </location>
</feature>
<dbReference type="PANTHER" id="PTHR48125:SF12">
    <property type="entry name" value="AT HOOK TRANSCRIPTION FACTOR FAMILY-RELATED"/>
    <property type="match status" value="1"/>
</dbReference>
<proteinExistence type="predicted"/>
<feature type="compositionally biased region" description="Polar residues" evidence="2">
    <location>
        <begin position="2924"/>
        <end position="2953"/>
    </location>
</feature>
<feature type="compositionally biased region" description="Low complexity" evidence="2">
    <location>
        <begin position="1045"/>
        <end position="1058"/>
    </location>
</feature>
<accession>A0A316W4D6</accession>
<protein>
    <submittedName>
        <fullName evidence="4">DUF913-domain-containing protein</fullName>
    </submittedName>
</protein>
<feature type="compositionally biased region" description="Basic and acidic residues" evidence="2">
    <location>
        <begin position="3022"/>
        <end position="3039"/>
    </location>
</feature>
<feature type="compositionally biased region" description="Polar residues" evidence="2">
    <location>
        <begin position="235"/>
        <end position="248"/>
    </location>
</feature>
<feature type="region of interest" description="Disordered" evidence="2">
    <location>
        <begin position="1394"/>
        <end position="1418"/>
    </location>
</feature>
<feature type="region of interest" description="Disordered" evidence="2">
    <location>
        <begin position="2602"/>
        <end position="2627"/>
    </location>
</feature>
<dbReference type="GO" id="GO:0016740">
    <property type="term" value="F:transferase activity"/>
    <property type="evidence" value="ECO:0007669"/>
    <property type="project" value="UniProtKB-KW"/>
</dbReference>
<feature type="region of interest" description="Disordered" evidence="2">
    <location>
        <begin position="1912"/>
        <end position="1944"/>
    </location>
</feature>
<feature type="compositionally biased region" description="Basic and acidic residues" evidence="2">
    <location>
        <begin position="550"/>
        <end position="565"/>
    </location>
</feature>
<feature type="region of interest" description="Disordered" evidence="2">
    <location>
        <begin position="1455"/>
        <end position="1546"/>
    </location>
</feature>
<dbReference type="SMART" id="SM00165">
    <property type="entry name" value="UBA"/>
    <property type="match status" value="1"/>
</dbReference>
<feature type="compositionally biased region" description="Basic and acidic residues" evidence="2">
    <location>
        <begin position="3048"/>
        <end position="3057"/>
    </location>
</feature>
<dbReference type="Proteomes" id="UP000245783">
    <property type="component" value="Unassembled WGS sequence"/>
</dbReference>
<feature type="compositionally biased region" description="Low complexity" evidence="2">
    <location>
        <begin position="1481"/>
        <end position="1495"/>
    </location>
</feature>
<feature type="region of interest" description="Disordered" evidence="2">
    <location>
        <begin position="1970"/>
        <end position="1989"/>
    </location>
</feature>
<dbReference type="InterPro" id="IPR015940">
    <property type="entry name" value="UBA"/>
</dbReference>
<evidence type="ECO:0000256" key="2">
    <source>
        <dbReference type="SAM" id="MobiDB-lite"/>
    </source>
</evidence>
<dbReference type="GeneID" id="37035145"/>
<reference evidence="4 5" key="1">
    <citation type="journal article" date="2018" name="Mol. Biol. Evol.">
        <title>Broad Genomic Sampling Reveals a Smut Pathogenic Ancestry of the Fungal Clade Ustilaginomycotina.</title>
        <authorList>
            <person name="Kijpornyongpan T."/>
            <person name="Mondo S.J."/>
            <person name="Barry K."/>
            <person name="Sandor L."/>
            <person name="Lee J."/>
            <person name="Lipzen A."/>
            <person name="Pangilinan J."/>
            <person name="LaButti K."/>
            <person name="Hainaut M."/>
            <person name="Henrissat B."/>
            <person name="Grigoriev I.V."/>
            <person name="Spatafora J.W."/>
            <person name="Aime M.C."/>
        </authorList>
    </citation>
    <scope>NUCLEOTIDE SEQUENCE [LARGE SCALE GENOMIC DNA]</scope>
    <source>
        <strain evidence="4 5">MCA 4658</strain>
    </source>
</reference>
<dbReference type="STRING" id="1522189.A0A316W4D6"/>
<feature type="domain" description="UBA" evidence="3">
    <location>
        <begin position="1412"/>
        <end position="1452"/>
    </location>
</feature>
<feature type="region of interest" description="Disordered" evidence="2">
    <location>
        <begin position="1343"/>
        <end position="1376"/>
    </location>
</feature>
<evidence type="ECO:0000313" key="4">
    <source>
        <dbReference type="EMBL" id="PWN44599.1"/>
    </source>
</evidence>
<evidence type="ECO:0000313" key="5">
    <source>
        <dbReference type="Proteomes" id="UP000245783"/>
    </source>
</evidence>
<dbReference type="InParanoid" id="A0A316W4D6"/>
<dbReference type="InterPro" id="IPR010309">
    <property type="entry name" value="E3_Ub_ligase_DUF908"/>
</dbReference>
<feature type="region of interest" description="Disordered" evidence="2">
    <location>
        <begin position="3358"/>
        <end position="3426"/>
    </location>
</feature>
<feature type="compositionally biased region" description="Acidic residues" evidence="2">
    <location>
        <begin position="2282"/>
        <end position="2298"/>
    </location>
</feature>
<dbReference type="InterPro" id="IPR025527">
    <property type="entry name" value="HUWE1/Rev1_UBM"/>
</dbReference>
<dbReference type="Pfam" id="PF06025">
    <property type="entry name" value="DUF913"/>
    <property type="match status" value="1"/>
</dbReference>
<sequence>MKITKAPKRLAEANDAVKTLLLQISAATDDELPPILDGISEWCWPRGDLHYWTATLNRFDDILAETCADYDLSHLQINDFTPNRKRLLVSVLRFSRLLLENCTNRKLYNSFEHLNVLLATPDVDVLEATLRLILRPAQQYSSQGGGRRAEFAISPERLNALAVTWAPREHGVDMVEWARDDASFPAELSHVKFHFYRHRSHKNAPYHSDSHVAGRNSDAAEPFAAATPQRPGRTPSRQQPTASASAASGLSFVPAPVFPTTPTPAGRPRGQSPPAPSGSNQPSQEAPRDLQNEGLVAVDLGNLMHTARRLVDVLADAVEKYSIPSEDHFELLQKVRLAMGVKDAALRRQLLVCRLLAVAIYAHTTPESTASTQLFLYEPDIVQRLARVVDPSSRVGTVIQSGAFYALDALGRYRGKVNDVLTAVNASANHGILLHVLRDLVGILSTGDEAQPDDRLIDALFGFVSFVTSTVVGSNMVVSAGLLPLLIKLVEKTSTRAYMLQRTVTRAVGLIDSVLYAYQPSFGLFCAARGLDVFVARIESEVKEDVEDYAEGKPPQDKSTGADHPDNLYGRLSFGRAQLLRHLCKSISHMMSTTGTAEGLRNLIDSSLLSSIKRIFQHRRVFGGQILALSIHIMATFIHNEPTSLGIVQEKQIPQAFLDLVEEDIEANYDVIAAIPNAIGALCLNQSGIDLLNSRPLVPKLFALFTSTRYTKVLADRDNASLFGSSIDELVRHQPSVKQSVIECAVRCLKDIEVSGQKMEIGADEKKGYLLLPVPQEEQTDVEMRDATGGIQSSAQNQAAARENSSQQSGDEEIILDEPELFPLRPKTAALTRDGSGRENEVIGYIEVATRFLDGLFQTTGHCKDFLKQDGLSRLLALYRLPCLPYDFVNSVANDSLVTLIRFIVEISPHTVLNAVLEHVKSCLFEAHEAGLLQPISRDARTSSALLELAKPSDEESAKAANFKFRLLVNLNAATHLLADIAPTFGYSGSKLPTTLFTTLNSASSLLATKPVSIEQLGDLQRVAAWENVQLKAATASVTSADIATASSSSRSKASSDPTPSPRAEDTANDNAMVTGNSDQSSTTARLPTSILPKKSSSDCDPYHSNVVALRHLSSSLPSSIVSFFLETSRLLTERRSSDSNHRKQAHTASLAFAKVLVNCLSWQDSDRPVESLTFATTMAGFASSLLYDDRPHGSGVFAQTLTLSAFVKQDGLQVVLENYDRCNSEISKHFDASGQHLHADAAPDRASLGHACGSLRVSLVLLQRLVSSKAIEESPATAMMSARAGARPVVDDFDAANLVVRIRSEVLPKVQQTWQQPWLAQMPLSITRALISTLSPILEAQGEAAQKAEPNTSSLSASRAVSRDTNAASGSLGNLQRSMTSIESALAGLTGMLGGHGSGAPSAHRSRLAVQPGESQTRQLMEMGFPRAAARAALSRCANNLTLATDYLLTHPEIVANPGPDLDPAPEESQPSDTTNETDSAAAEASGANTSAVASSFDGQTPAQQPETSGDTASGAVAASDPDVQMTESGTDASPATGSSAEQQVSSLLQALNAVESPVEEGQAKDDKATSTQVDTAAIEAAKARKASLDAARASLHDGLMSRVLSLADRHGSLVFEAKSLFKLLAKDESQKQAALDAILEDLQKDRLDALRNDVGEDATERRLAVRLRLTAILLTDSAAAPLLGSATIAFVITAAAELVGRAKTTEATPPWRASLLLSASAALGRETQIRKTEVTTEQDPEKLAAVPQPQILDTRQSDTEVGYLYEYCLRCLAAPLSLSREELLAVYRLLTVLTRRPEMSQRLALDGHLGDVLKPFACVSPWTIAGCQVFTVLILRQVIESRDLLRALLEHEVRVAFDAARNRTMDTNTLARHLSSAMLRDPELFVELAAENMDMIDFVAAKSQGIVRLRHDTKPGPTKKAGAEGTPEVSGGERPSGQDLKSDGLQTVMDLLVSETLAMGPKVKDALASASNSASEQHGAADEAGAHAGPIEEAEVDGKPPSTVHVSSPASSKSDDSADKIYFYTCFLLQCLTEVLSSYAPAKRCLIQTAQRSKTQAADVATQGHPGLVEYLLADLAPIGYVQPGDHSHMRRSMSISNWAMSLLVAATADVKHHSGITEVLPVLVEVRRFVLDATAKAIREVASFNEVVEIRYGRLYALADLCYRLLTARPNHTHPTSSATSVRPSEDIALHIAKTMLEKNFVSVLTTALSEVDLDLPMVKPLLDRILKPLEHLTKAAIKMGKSSRKTAPDESRRETRALDAQGADASHDAHSQAGVDAMEVDSESDDDGEELTEGESEHEGTPDLYRNSALGIHQSENFTEHRGDSEEDDDSEDEDMEQMEYESDADASDRSDSSSDEEGDETIEEVMEIDAYDSDEDGESGEEDSEGEDEDAEMEDLSDEEGHEWVTDDEEEGQDDPAVYDEHPLDFVLQNNDGEQDLDERPEDFFALEGAFIDAAHDPRHLADDAVGDGIDDMGDDEDVDEEADEVSVDSYEQDDLAQLEFTGGPSLAGPPQDRFGANWGWTQMPALPRPTTGNRAQPMPIPAFLNPLQGDPSAPTGAHRRHTRLLDLDAPMPAHLHRTTGGHPATESITSHPLLVDQERASPASRPSASRERVLGTHHRGHTDWAQSLEELMAGGGGTMDLISSLLTRSGVMPTDGLRVTLSQNADGQPVVSMEGGGPGDGPHTLTGHGHLRAPHRHADAAHSQRRSPQRTDLVALVQEFLPVPTSQRWSEAARLVYTSVSESAERLVAHIVNVLQLRYRKSQQELQRKKETQRQLESKLSEFRREKARLAAELEEAKAEEAAARTAAGQPSRSVTESGADSEAPAGSSSNADSTEDDDEQARMAQAIALSQTGQTGGEDVEMEATSAAAEAQQPRRSGQSTPSADSRQANMELESLQRSLGELERRDGAEQPGGTASARTNATQQTTSIASGSEQSAGPRLTTTIRGRTVDITDSGIDPTFLEALPDDMREEVVNQHFRERRAGASMPALTDSSIAPEFLEALPPEIRAEVMRAEAAEAQRTAQAERSEASTRNEASASRPARDAARSDEVDPSSFIATLDPGLRDAALAQRDNTVFDRLPAGVAAELDHLRRVRQNQTADGQTVSNTIVQRREVPASTVAGQHQNSSRDAIQVLDKSGVATLVRLLFFPQMSSRSTVLHKVLANVQENARTREELLNLLLMILADGITDTHAVDKSYASMSARAVRTSQLSTGTPARPAPKRHHTAPGGHPTTPSQPTSAAPQPLSAPISRTGEEAPFLIASRSIDTLLHLTHSSEQTAWYFLREDVRGPKKIAKGKEKADTSQTAKEPRAPINILLGLLNKQAILGNPQLVDSLVALLSSVTKPLTNLPQAEVKETTKKDDGPAEDSNASGAPTEALSTGPAEAQPAPTRIEASSANLGTPAQSSSQPSGDSPPVTVMPVIPAERIAVVVKPLGTAISSRGFQHTLSIASNLTVVPGGRDVIIGSLRQEAEAAGKAMVKDLDNLLSSLPVPPKSSDDDDQVDSEQARVQSPVLSGLADGANSQAVLLRSLRAIEWLTHHEATASA</sequence>
<feature type="compositionally biased region" description="Basic and acidic residues" evidence="2">
    <location>
        <begin position="3361"/>
        <end position="3371"/>
    </location>
</feature>
<dbReference type="RefSeq" id="XP_025371759.1">
    <property type="nucleotide sequence ID" value="XM_025513275.1"/>
</dbReference>
<dbReference type="InterPro" id="IPR009060">
    <property type="entry name" value="UBA-like_sf"/>
</dbReference>
<feature type="region of interest" description="Disordered" evidence="2">
    <location>
        <begin position="223"/>
        <end position="288"/>
    </location>
</feature>
<dbReference type="PROSITE" id="PS50030">
    <property type="entry name" value="UBA"/>
    <property type="match status" value="1"/>
</dbReference>
<feature type="region of interest" description="Disordered" evidence="2">
    <location>
        <begin position="3212"/>
        <end position="3257"/>
    </location>
</feature>
<organism evidence="4 5">
    <name type="scientific">Ceraceosorus guamensis</name>
    <dbReference type="NCBI Taxonomy" id="1522189"/>
    <lineage>
        <taxon>Eukaryota</taxon>
        <taxon>Fungi</taxon>
        <taxon>Dikarya</taxon>
        <taxon>Basidiomycota</taxon>
        <taxon>Ustilaginomycotina</taxon>
        <taxon>Exobasidiomycetes</taxon>
        <taxon>Ceraceosorales</taxon>
        <taxon>Ceraceosoraceae</taxon>
        <taxon>Ceraceosorus</taxon>
    </lineage>
</organism>
<feature type="compositionally biased region" description="Basic and acidic residues" evidence="2">
    <location>
        <begin position="2250"/>
        <end position="2261"/>
    </location>
</feature>
<feature type="region of interest" description="Disordered" evidence="2">
    <location>
        <begin position="3022"/>
        <end position="3061"/>
    </location>
</feature>
<feature type="compositionally biased region" description="Polar residues" evidence="2">
    <location>
        <begin position="1470"/>
        <end position="1480"/>
    </location>
</feature>
<feature type="compositionally biased region" description="Low complexity" evidence="2">
    <location>
        <begin position="3239"/>
        <end position="3256"/>
    </location>
</feature>
<feature type="region of interest" description="Disordered" evidence="2">
    <location>
        <begin position="792"/>
        <end position="812"/>
    </location>
</feature>
<feature type="region of interest" description="Disordered" evidence="2">
    <location>
        <begin position="546"/>
        <end position="565"/>
    </location>
</feature>
<evidence type="ECO:0000256" key="1">
    <source>
        <dbReference type="ARBA" id="ARBA00022679"/>
    </source>
</evidence>
<feature type="compositionally biased region" description="Basic and acidic residues" evidence="2">
    <location>
        <begin position="2800"/>
        <end position="2809"/>
    </location>
</feature>
<dbReference type="SUPFAM" id="SSF46934">
    <property type="entry name" value="UBA-like"/>
    <property type="match status" value="1"/>
</dbReference>
<dbReference type="GO" id="GO:0016567">
    <property type="term" value="P:protein ubiquitination"/>
    <property type="evidence" value="ECO:0007669"/>
    <property type="project" value="UniProtKB-UniPathway"/>
</dbReference>
<feature type="region of interest" description="Disordered" evidence="2">
    <location>
        <begin position="1995"/>
        <end position="2017"/>
    </location>
</feature>
<feature type="region of interest" description="Disordered" evidence="2">
    <location>
        <begin position="3496"/>
        <end position="3522"/>
    </location>
</feature>
<feature type="compositionally biased region" description="Acidic residues" evidence="2">
    <location>
        <begin position="2358"/>
        <end position="2423"/>
    </location>
</feature>
<dbReference type="SUPFAM" id="SSF48371">
    <property type="entry name" value="ARM repeat"/>
    <property type="match status" value="1"/>
</dbReference>
<feature type="compositionally biased region" description="Polar residues" evidence="2">
    <location>
        <begin position="1350"/>
        <end position="1376"/>
    </location>
</feature>
<feature type="compositionally biased region" description="Polar residues" evidence="2">
    <location>
        <begin position="1527"/>
        <end position="1546"/>
    </location>
</feature>
<dbReference type="OrthoDB" id="8068875at2759"/>
<feature type="region of interest" description="Disordered" evidence="2">
    <location>
        <begin position="2241"/>
        <end position="2428"/>
    </location>
</feature>
<dbReference type="PANTHER" id="PTHR48125">
    <property type="entry name" value="LP07818P1"/>
    <property type="match status" value="1"/>
</dbReference>
<feature type="compositionally biased region" description="Polar residues" evidence="2">
    <location>
        <begin position="1069"/>
        <end position="1087"/>
    </location>
</feature>
<dbReference type="Pfam" id="PF14377">
    <property type="entry name" value="UBM"/>
    <property type="match status" value="3"/>
</dbReference>
<evidence type="ECO:0000259" key="3">
    <source>
        <dbReference type="PROSITE" id="PS50030"/>
    </source>
</evidence>
<gene>
    <name evidence="4" type="ORF">IE81DRAFT_321223</name>
</gene>
<dbReference type="Pfam" id="PF00627">
    <property type="entry name" value="UBA"/>
    <property type="match status" value="1"/>
</dbReference>
<keyword evidence="1" id="KW-0808">Transferase</keyword>
<feature type="compositionally biased region" description="Polar residues" evidence="2">
    <location>
        <begin position="2881"/>
        <end position="2896"/>
    </location>
</feature>
<feature type="compositionally biased region" description="Polar residues" evidence="2">
    <location>
        <begin position="2815"/>
        <end position="2825"/>
    </location>
</feature>
<dbReference type="InterPro" id="IPR010314">
    <property type="entry name" value="E3_Ub_ligase_DUF913"/>
</dbReference>
<feature type="region of interest" description="Disordered" evidence="2">
    <location>
        <begin position="1045"/>
        <end position="1100"/>
    </location>
</feature>
<feature type="compositionally biased region" description="Polar residues" evidence="2">
    <location>
        <begin position="792"/>
        <end position="809"/>
    </location>
</feature>
<dbReference type="InterPro" id="IPR016024">
    <property type="entry name" value="ARM-type_fold"/>
</dbReference>
<dbReference type="FunCoup" id="A0A316W4D6">
    <property type="interactions" value="655"/>
</dbReference>
<dbReference type="EMBL" id="KZ819360">
    <property type="protein sequence ID" value="PWN44599.1"/>
    <property type="molecule type" value="Genomic_DNA"/>
</dbReference>
<feature type="compositionally biased region" description="Polar residues" evidence="2">
    <location>
        <begin position="1498"/>
        <end position="1513"/>
    </location>
</feature>
<keyword evidence="5" id="KW-1185">Reference proteome</keyword>
<dbReference type="Gene3D" id="1.10.8.10">
    <property type="entry name" value="DNA helicase RuvA subunit, C-terminal domain"/>
    <property type="match status" value="1"/>
</dbReference>
<dbReference type="Pfam" id="PF06012">
    <property type="entry name" value="DUF908"/>
    <property type="match status" value="1"/>
</dbReference>
<feature type="compositionally biased region" description="Acidic residues" evidence="2">
    <location>
        <begin position="2329"/>
        <end position="2350"/>
    </location>
</feature>
<dbReference type="UniPathway" id="UPA00143"/>